<evidence type="ECO:0000256" key="2">
    <source>
        <dbReference type="ARBA" id="ARBA00009172"/>
    </source>
</evidence>
<feature type="transmembrane region" description="Helical" evidence="6">
    <location>
        <begin position="153"/>
        <end position="177"/>
    </location>
</feature>
<dbReference type="Proteomes" id="UP001331761">
    <property type="component" value="Unassembled WGS sequence"/>
</dbReference>
<dbReference type="InterPro" id="IPR051617">
    <property type="entry name" value="UNC-93-like_regulator"/>
</dbReference>
<keyword evidence="4 6" id="KW-1133">Transmembrane helix</keyword>
<dbReference type="PANTHER" id="PTHR23294">
    <property type="entry name" value="ET TRANSLATION PRODUCT-RELATED"/>
    <property type="match status" value="1"/>
</dbReference>
<dbReference type="GO" id="GO:0016020">
    <property type="term" value="C:membrane"/>
    <property type="evidence" value="ECO:0007669"/>
    <property type="project" value="UniProtKB-SubCell"/>
</dbReference>
<evidence type="ECO:0000256" key="6">
    <source>
        <dbReference type="SAM" id="Phobius"/>
    </source>
</evidence>
<dbReference type="InterPro" id="IPR010291">
    <property type="entry name" value="Ion_channel_UNC-93"/>
</dbReference>
<evidence type="ECO:0000256" key="5">
    <source>
        <dbReference type="ARBA" id="ARBA00023136"/>
    </source>
</evidence>
<dbReference type="Gene3D" id="1.20.1250.20">
    <property type="entry name" value="MFS general substrate transporter like domains"/>
    <property type="match status" value="1"/>
</dbReference>
<name>A0AAN8IPK8_TRICO</name>
<accession>A0AAN8IPK8</accession>
<keyword evidence="8" id="KW-1185">Reference proteome</keyword>
<feature type="transmembrane region" description="Helical" evidence="6">
    <location>
        <begin position="261"/>
        <end position="281"/>
    </location>
</feature>
<reference evidence="7 8" key="1">
    <citation type="submission" date="2019-10" db="EMBL/GenBank/DDBJ databases">
        <title>Assembly and Annotation for the nematode Trichostrongylus colubriformis.</title>
        <authorList>
            <person name="Martin J."/>
        </authorList>
    </citation>
    <scope>NUCLEOTIDE SEQUENCE [LARGE SCALE GENOMIC DNA]</scope>
    <source>
        <strain evidence="7">G859</strain>
        <tissue evidence="7">Whole worm</tissue>
    </source>
</reference>
<dbReference type="EMBL" id="WIXE01009213">
    <property type="protein sequence ID" value="KAK5978633.1"/>
    <property type="molecule type" value="Genomic_DNA"/>
</dbReference>
<proteinExistence type="inferred from homology"/>
<dbReference type="SUPFAM" id="SSF103473">
    <property type="entry name" value="MFS general substrate transporter"/>
    <property type="match status" value="1"/>
</dbReference>
<gene>
    <name evidence="7" type="ORF">GCK32_006479</name>
</gene>
<dbReference type="InterPro" id="IPR036259">
    <property type="entry name" value="MFS_trans_sf"/>
</dbReference>
<protein>
    <submittedName>
        <fullName evidence="7">Uncharacterized protein</fullName>
    </submittedName>
</protein>
<feature type="transmembrane region" description="Helical" evidence="6">
    <location>
        <begin position="201"/>
        <end position="223"/>
    </location>
</feature>
<feature type="transmembrane region" description="Helical" evidence="6">
    <location>
        <begin position="235"/>
        <end position="255"/>
    </location>
</feature>
<dbReference type="PANTHER" id="PTHR23294:SF18">
    <property type="entry name" value="UNC93-LIKE PROTEIN MFSD11"/>
    <property type="match status" value="1"/>
</dbReference>
<keyword evidence="5 6" id="KW-0472">Membrane</keyword>
<feature type="transmembrane region" description="Helical" evidence="6">
    <location>
        <begin position="112"/>
        <end position="132"/>
    </location>
</feature>
<dbReference type="Pfam" id="PF05978">
    <property type="entry name" value="UNC-93"/>
    <property type="match status" value="2"/>
</dbReference>
<comment type="subcellular location">
    <subcellularLocation>
        <location evidence="1">Membrane</location>
        <topology evidence="1">Multi-pass membrane protein</topology>
    </subcellularLocation>
</comment>
<evidence type="ECO:0000256" key="1">
    <source>
        <dbReference type="ARBA" id="ARBA00004141"/>
    </source>
</evidence>
<evidence type="ECO:0000313" key="8">
    <source>
        <dbReference type="Proteomes" id="UP001331761"/>
    </source>
</evidence>
<evidence type="ECO:0000256" key="3">
    <source>
        <dbReference type="ARBA" id="ARBA00022692"/>
    </source>
</evidence>
<evidence type="ECO:0000256" key="4">
    <source>
        <dbReference type="ARBA" id="ARBA00022989"/>
    </source>
</evidence>
<dbReference type="AlphaFoldDB" id="A0AAN8IPK8"/>
<dbReference type="PROSITE" id="PS51257">
    <property type="entry name" value="PROKAR_LIPOPROTEIN"/>
    <property type="match status" value="1"/>
</dbReference>
<evidence type="ECO:0000313" key="7">
    <source>
        <dbReference type="EMBL" id="KAK5978633.1"/>
    </source>
</evidence>
<comment type="similarity">
    <text evidence="2">Belongs to the unc-93 family.</text>
</comment>
<comment type="caution">
    <text evidence="7">The sequence shown here is derived from an EMBL/GenBank/DDBJ whole genome shotgun (WGS) entry which is preliminary data.</text>
</comment>
<sequence>MKSSSRRHELLCIGLLGIGYYGQAVHQSVFGLSCLAAPTIQRYMASKWALVTCAVLFCAFYLGFFHVNRYFFYFTQILMGCAYSLYNNGEGAYIAEHSSRQTVESNTAIETAVGHSSMLFGGLVLFYVFYTIPEKHLGIVKFRDFSDSQIQAINGMFFVLALVHAASIATAVILFWLSTPSRSTINPNDGASLLIHPSPKLVVVIAFLIGIGDFAITTARVTMCQLAKPENRNEVFSLTRISMCLSSCIVLFLSSRMTVEYWSIVLLSTMLIGTVTLLIVANRATRVGTPQVVKYA</sequence>
<keyword evidence="3 6" id="KW-0812">Transmembrane</keyword>
<organism evidence="7 8">
    <name type="scientific">Trichostrongylus colubriformis</name>
    <name type="common">Black scour worm</name>
    <dbReference type="NCBI Taxonomy" id="6319"/>
    <lineage>
        <taxon>Eukaryota</taxon>
        <taxon>Metazoa</taxon>
        <taxon>Ecdysozoa</taxon>
        <taxon>Nematoda</taxon>
        <taxon>Chromadorea</taxon>
        <taxon>Rhabditida</taxon>
        <taxon>Rhabditina</taxon>
        <taxon>Rhabditomorpha</taxon>
        <taxon>Strongyloidea</taxon>
        <taxon>Trichostrongylidae</taxon>
        <taxon>Trichostrongylus</taxon>
    </lineage>
</organism>
<feature type="transmembrane region" description="Helical" evidence="6">
    <location>
        <begin position="46"/>
        <end position="63"/>
    </location>
</feature>